<evidence type="ECO:0000313" key="3">
    <source>
        <dbReference type="Proteomes" id="UP000475214"/>
    </source>
</evidence>
<dbReference type="GO" id="GO:0030246">
    <property type="term" value="F:carbohydrate binding"/>
    <property type="evidence" value="ECO:0007669"/>
    <property type="project" value="UniProtKB-KW"/>
</dbReference>
<comment type="caution">
    <text evidence="2">The sequence shown here is derived from an EMBL/GenBank/DDBJ whole genome shotgun (WGS) entry which is preliminary data.</text>
</comment>
<evidence type="ECO:0000313" key="2">
    <source>
        <dbReference type="EMBL" id="NEE01226.1"/>
    </source>
</evidence>
<feature type="chain" id="PRO_5026867952" evidence="1">
    <location>
        <begin position="36"/>
        <end position="202"/>
    </location>
</feature>
<proteinExistence type="predicted"/>
<sequence>MKTGRTTLRRRLGTLAGLLAMTAATVVAVPGQASAEGAAAPNPTGAVNRDIADVAADTAGIDLSGMERVKVQTANQAVYGYIYRNVQTNKCLDHSNRYGVRAIRCNSGLYQVWIPLKASNPNRVVLKNYQTKKCLDHSNRYGLRAIRCNGGTYQEWIDSDFTVYPDTGRLINAKTRKCLDHSNRYGIRAINCNGGRYQLWST</sequence>
<feature type="signal peptide" evidence="1">
    <location>
        <begin position="1"/>
        <end position="35"/>
    </location>
</feature>
<dbReference type="PROSITE" id="PS50231">
    <property type="entry name" value="RICIN_B_LECTIN"/>
    <property type="match status" value="1"/>
</dbReference>
<keyword evidence="1" id="KW-0732">Signal</keyword>
<dbReference type="SUPFAM" id="SSF50370">
    <property type="entry name" value="Ricin B-like lectins"/>
    <property type="match status" value="1"/>
</dbReference>
<organism evidence="2 3">
    <name type="scientific">Phytoactinopolyspora halotolerans</name>
    <dbReference type="NCBI Taxonomy" id="1981512"/>
    <lineage>
        <taxon>Bacteria</taxon>
        <taxon>Bacillati</taxon>
        <taxon>Actinomycetota</taxon>
        <taxon>Actinomycetes</taxon>
        <taxon>Jiangellales</taxon>
        <taxon>Jiangellaceae</taxon>
        <taxon>Phytoactinopolyspora</taxon>
    </lineage>
</organism>
<dbReference type="AlphaFoldDB" id="A0A6L9S7S9"/>
<name>A0A6L9S7S9_9ACTN</name>
<dbReference type="CDD" id="cd23415">
    <property type="entry name" value="beta-trefoil_Ricin_AH"/>
    <property type="match status" value="1"/>
</dbReference>
<accession>A0A6L9S7S9</accession>
<protein>
    <submittedName>
        <fullName evidence="2">Ricin-type beta-trefoil lectin domain protein</fullName>
    </submittedName>
</protein>
<keyword evidence="3" id="KW-1185">Reference proteome</keyword>
<keyword evidence="2" id="KW-0430">Lectin</keyword>
<gene>
    <name evidence="2" type="ORF">G1H10_13715</name>
</gene>
<dbReference type="InterPro" id="IPR035992">
    <property type="entry name" value="Ricin_B-like_lectins"/>
</dbReference>
<reference evidence="2 3" key="1">
    <citation type="submission" date="2020-02" db="EMBL/GenBank/DDBJ databases">
        <authorList>
            <person name="Li X.-J."/>
            <person name="Han X.-M."/>
        </authorList>
    </citation>
    <scope>NUCLEOTIDE SEQUENCE [LARGE SCALE GENOMIC DNA]</scope>
    <source>
        <strain evidence="2 3">CCTCC AB 2017055</strain>
    </source>
</reference>
<dbReference type="Proteomes" id="UP000475214">
    <property type="component" value="Unassembled WGS sequence"/>
</dbReference>
<dbReference type="EMBL" id="JAAGOA010000008">
    <property type="protein sequence ID" value="NEE01226.1"/>
    <property type="molecule type" value="Genomic_DNA"/>
</dbReference>
<dbReference type="RefSeq" id="WP_163738423.1">
    <property type="nucleotide sequence ID" value="NZ_JAAGOA010000008.1"/>
</dbReference>
<evidence type="ECO:0000256" key="1">
    <source>
        <dbReference type="SAM" id="SignalP"/>
    </source>
</evidence>
<dbReference type="Gene3D" id="2.80.10.50">
    <property type="match status" value="1"/>
</dbReference>